<reference evidence="1 2" key="1">
    <citation type="submission" date="2018-11" db="EMBL/GenBank/DDBJ databases">
        <title>Rhizobium chutanense sp. nov., isolated from root nodules of Phaseolus vulgaris in China.</title>
        <authorList>
            <person name="Huo Y."/>
        </authorList>
    </citation>
    <scope>NUCLEOTIDE SEQUENCE [LARGE SCALE GENOMIC DNA]</scope>
    <source>
        <strain evidence="1 2">C16</strain>
    </source>
</reference>
<evidence type="ECO:0000313" key="1">
    <source>
        <dbReference type="EMBL" id="RUL99618.1"/>
    </source>
</evidence>
<proteinExistence type="predicted"/>
<gene>
    <name evidence="1" type="ORF">EFR84_26575</name>
</gene>
<organism evidence="1 2">
    <name type="scientific">Rhizobium chutanense</name>
    <dbReference type="NCBI Taxonomy" id="2035448"/>
    <lineage>
        <taxon>Bacteria</taxon>
        <taxon>Pseudomonadati</taxon>
        <taxon>Pseudomonadota</taxon>
        <taxon>Alphaproteobacteria</taxon>
        <taxon>Hyphomicrobiales</taxon>
        <taxon>Rhizobiaceae</taxon>
        <taxon>Rhizobium/Agrobacterium group</taxon>
        <taxon>Rhizobium</taxon>
    </lineage>
</organism>
<name>A0A432NIW8_9HYPH</name>
<dbReference type="EMBL" id="RJTJ01000030">
    <property type="protein sequence ID" value="RUL99618.1"/>
    <property type="molecule type" value="Genomic_DNA"/>
</dbReference>
<accession>A0A432NIW8</accession>
<sequence length="73" mass="7920">MHAEIGTLAARDSERSRRGIGPCPIEDAAIPTAFAMARTVLCATDCLARLLAYTAGRSKRMPRVEQKAYDILA</sequence>
<dbReference type="Proteomes" id="UP000278081">
    <property type="component" value="Unassembled WGS sequence"/>
</dbReference>
<protein>
    <submittedName>
        <fullName evidence="1">Uncharacterized protein</fullName>
    </submittedName>
</protein>
<evidence type="ECO:0000313" key="2">
    <source>
        <dbReference type="Proteomes" id="UP000278081"/>
    </source>
</evidence>
<comment type="caution">
    <text evidence="1">The sequence shown here is derived from an EMBL/GenBank/DDBJ whole genome shotgun (WGS) entry which is preliminary data.</text>
</comment>
<dbReference type="AlphaFoldDB" id="A0A432NIW8"/>